<accession>A0AAW2EVT0</accession>
<dbReference type="EMBL" id="JADYXP020000018">
    <property type="protein sequence ID" value="KAL0106351.1"/>
    <property type="molecule type" value="Genomic_DNA"/>
</dbReference>
<dbReference type="Proteomes" id="UP001430953">
    <property type="component" value="Unassembled WGS sequence"/>
</dbReference>
<evidence type="ECO:0000313" key="2">
    <source>
        <dbReference type="Proteomes" id="UP001430953"/>
    </source>
</evidence>
<evidence type="ECO:0000313" key="1">
    <source>
        <dbReference type="EMBL" id="KAL0106351.1"/>
    </source>
</evidence>
<comment type="caution">
    <text evidence="1">The sequence shown here is derived from an EMBL/GenBank/DDBJ whole genome shotgun (WGS) entry which is preliminary data.</text>
</comment>
<sequence>MAWKCIIFCTVTSRYIYRLNIKKKEKKRSPSFICKSATLIASFAASETHILISTHARRGESEVMRFSWCRQTAPVSRRAPGRVEVVFVRDCRCHWEHDAVDPPNQVENPERVREMNVLRLQENYYRISFLFSLSFFFFF</sequence>
<organism evidence="1 2">
    <name type="scientific">Cardiocondyla obscurior</name>
    <dbReference type="NCBI Taxonomy" id="286306"/>
    <lineage>
        <taxon>Eukaryota</taxon>
        <taxon>Metazoa</taxon>
        <taxon>Ecdysozoa</taxon>
        <taxon>Arthropoda</taxon>
        <taxon>Hexapoda</taxon>
        <taxon>Insecta</taxon>
        <taxon>Pterygota</taxon>
        <taxon>Neoptera</taxon>
        <taxon>Endopterygota</taxon>
        <taxon>Hymenoptera</taxon>
        <taxon>Apocrita</taxon>
        <taxon>Aculeata</taxon>
        <taxon>Formicoidea</taxon>
        <taxon>Formicidae</taxon>
        <taxon>Myrmicinae</taxon>
        <taxon>Cardiocondyla</taxon>
    </lineage>
</organism>
<dbReference type="AlphaFoldDB" id="A0AAW2EVT0"/>
<gene>
    <name evidence="1" type="ORF">PUN28_016224</name>
</gene>
<name>A0AAW2EVT0_9HYME</name>
<protein>
    <submittedName>
        <fullName evidence="1">Uncharacterized protein</fullName>
    </submittedName>
</protein>
<reference evidence="1 2" key="1">
    <citation type="submission" date="2023-03" db="EMBL/GenBank/DDBJ databases">
        <title>High recombination rates correlate with genetic variation in Cardiocondyla obscurior ants.</title>
        <authorList>
            <person name="Errbii M."/>
        </authorList>
    </citation>
    <scope>NUCLEOTIDE SEQUENCE [LARGE SCALE GENOMIC DNA]</scope>
    <source>
        <strain evidence="1">Alpha-2009</strain>
        <tissue evidence="1">Whole body</tissue>
    </source>
</reference>
<proteinExistence type="predicted"/>
<keyword evidence="2" id="KW-1185">Reference proteome</keyword>